<dbReference type="PANTHER" id="PTHR37558">
    <property type="entry name" value="HTH CENPB-TYPE DOMAIN-CONTAINING PROTEIN"/>
    <property type="match status" value="1"/>
</dbReference>
<dbReference type="OrthoDB" id="77723at2759"/>
<dbReference type="PANTHER" id="PTHR37558:SF1">
    <property type="entry name" value="HTH CENPB-TYPE DOMAIN-CONTAINING PROTEIN"/>
    <property type="match status" value="1"/>
</dbReference>
<protein>
    <recommendedName>
        <fullName evidence="2">Myb-like domain-containing protein</fullName>
    </recommendedName>
</protein>
<organism evidence="1">
    <name type="scientific">Aphanomyces invadans</name>
    <dbReference type="NCBI Taxonomy" id="157072"/>
    <lineage>
        <taxon>Eukaryota</taxon>
        <taxon>Sar</taxon>
        <taxon>Stramenopiles</taxon>
        <taxon>Oomycota</taxon>
        <taxon>Saprolegniomycetes</taxon>
        <taxon>Saprolegniales</taxon>
        <taxon>Verrucalvaceae</taxon>
        <taxon>Aphanomyces</taxon>
    </lineage>
</organism>
<evidence type="ECO:0000313" key="1">
    <source>
        <dbReference type="EMBL" id="ETV89996.1"/>
    </source>
</evidence>
<proteinExistence type="predicted"/>
<dbReference type="EMBL" id="KI914151">
    <property type="protein sequence ID" value="ETV89996.1"/>
    <property type="molecule type" value="Genomic_DNA"/>
</dbReference>
<name>A0A024T8Q8_9STRA</name>
<dbReference type="VEuPathDB" id="FungiDB:H310_15161"/>
<accession>A0A024T8Q8</accession>
<dbReference type="GeneID" id="20092211"/>
<dbReference type="AlphaFoldDB" id="A0A024T8Q8"/>
<sequence length="236" mass="27254">MSQNDKSSEKRRNWSHEEDIALLIQVAADRPFAAEKGQLKKAWQGLAETLVACEHFGRVVDGKKVQNRFLFLAEEHRKFDAQSAKLSGVAEEEKEKHVLLDDILNVLQDMKSEQRCRPQGQDESDKVEKGGLYVREMAMKTMKRRSDGDGEEKTKRHAVENRRDSLAAAIATESERELTSRANELEFQRHKLECEMNERKLDREDRKAEREYQLALANIESAKMTNIIQALLESRK</sequence>
<reference evidence="1" key="1">
    <citation type="submission" date="2013-12" db="EMBL/GenBank/DDBJ databases">
        <title>The Genome Sequence of Aphanomyces invadans NJM9701.</title>
        <authorList>
            <consortium name="The Broad Institute Genomics Platform"/>
            <person name="Russ C."/>
            <person name="Tyler B."/>
            <person name="van West P."/>
            <person name="Dieguez-Uribeondo J."/>
            <person name="Young S.K."/>
            <person name="Zeng Q."/>
            <person name="Gargeya S."/>
            <person name="Fitzgerald M."/>
            <person name="Abouelleil A."/>
            <person name="Alvarado L."/>
            <person name="Chapman S.B."/>
            <person name="Gainer-Dewar J."/>
            <person name="Goldberg J."/>
            <person name="Griggs A."/>
            <person name="Gujja S."/>
            <person name="Hansen M."/>
            <person name="Howarth C."/>
            <person name="Imamovic A."/>
            <person name="Ireland A."/>
            <person name="Larimer J."/>
            <person name="McCowan C."/>
            <person name="Murphy C."/>
            <person name="Pearson M."/>
            <person name="Poon T.W."/>
            <person name="Priest M."/>
            <person name="Roberts A."/>
            <person name="Saif S."/>
            <person name="Shea T."/>
            <person name="Sykes S."/>
            <person name="Wortman J."/>
            <person name="Nusbaum C."/>
            <person name="Birren B."/>
        </authorList>
    </citation>
    <scope>NUCLEOTIDE SEQUENCE [LARGE SCALE GENOMIC DNA]</scope>
    <source>
        <strain evidence="1">NJM9701</strain>
    </source>
</reference>
<gene>
    <name evidence="1" type="ORF">H310_15161</name>
</gene>
<evidence type="ECO:0008006" key="2">
    <source>
        <dbReference type="Google" id="ProtNLM"/>
    </source>
</evidence>
<dbReference type="RefSeq" id="XP_008881370.1">
    <property type="nucleotide sequence ID" value="XM_008883148.1"/>
</dbReference>